<gene>
    <name evidence="1" type="ORF">JI435_051500</name>
</gene>
<evidence type="ECO:0000313" key="1">
    <source>
        <dbReference type="EMBL" id="QRD02175.1"/>
    </source>
</evidence>
<dbReference type="OrthoDB" id="10254945at2759"/>
<proteinExistence type="predicted"/>
<dbReference type="EMBL" id="CP069035">
    <property type="protein sequence ID" value="QRD02175.1"/>
    <property type="molecule type" value="Genomic_DNA"/>
</dbReference>
<feature type="non-terminal residue" evidence="1">
    <location>
        <position position="1"/>
    </location>
</feature>
<sequence length="454" mass="53005">RSAVSLQSKIQMPSASNVESFLLSVLGEFEWHIREAGCWDSVNVQPTLTNAVLPMFRNRWATGPNQYTSDVYSGLYPGLALASRFLSEDWPLLWFTKLTFGRRSPSTTKPVSTYLAATSSQTLAAEIAKVKANLAELGEVITLTFAPRRCKEKAWGVTYNTKKAMRFHAEFSDTDRPRIKPEYSTDTYRRRHLLPWIVMNPFFMDYFRSKISSCTPTETYRVHFLFAITLVHEITHAYWFWFNEKTPEPVWHEGERNAELGLSWEREVIGRVVQPMLGYQGIDGIRTLILSELREYTNSKDRMDAVIELQDATKLSKTLTRHDAKRNWPLLKPSDLRGSELFLENSSQKYLVGIKCINMAWVSAWFQEDEWVRRRRDWDRRNMYWPPAVRDAFLVVYDQNGTTVQILRSLNVTSEGDAKIHKELQKEEKELTARKKQREKDKEDFRKAFVEMKL</sequence>
<protein>
    <submittedName>
        <fullName evidence="1">Uncharacterized protein</fullName>
    </submittedName>
</protein>
<accession>A0A7U2FBD0</accession>
<evidence type="ECO:0000313" key="2">
    <source>
        <dbReference type="Proteomes" id="UP000663193"/>
    </source>
</evidence>
<dbReference type="VEuPathDB" id="FungiDB:JI435_051500"/>
<reference evidence="2" key="1">
    <citation type="journal article" date="2021" name="BMC Genomics">
        <title>Chromosome-level genome assembly and manually-curated proteome of model necrotroph Parastagonospora nodorum Sn15 reveals a genome-wide trove of candidate effector homologs, and redundancy of virulence-related functions within an accessory chromosome.</title>
        <authorList>
            <person name="Bertazzoni S."/>
            <person name="Jones D.A.B."/>
            <person name="Phan H.T."/>
            <person name="Tan K.-C."/>
            <person name="Hane J.K."/>
        </authorList>
    </citation>
    <scope>NUCLEOTIDE SEQUENCE [LARGE SCALE GENOMIC DNA]</scope>
    <source>
        <strain evidence="2">SN15 / ATCC MYA-4574 / FGSC 10173)</strain>
    </source>
</reference>
<name>A0A7U2FBD0_PHANO</name>
<organism evidence="1 2">
    <name type="scientific">Phaeosphaeria nodorum (strain SN15 / ATCC MYA-4574 / FGSC 10173)</name>
    <name type="common">Glume blotch fungus</name>
    <name type="synonym">Parastagonospora nodorum</name>
    <dbReference type="NCBI Taxonomy" id="321614"/>
    <lineage>
        <taxon>Eukaryota</taxon>
        <taxon>Fungi</taxon>
        <taxon>Dikarya</taxon>
        <taxon>Ascomycota</taxon>
        <taxon>Pezizomycotina</taxon>
        <taxon>Dothideomycetes</taxon>
        <taxon>Pleosporomycetidae</taxon>
        <taxon>Pleosporales</taxon>
        <taxon>Pleosporineae</taxon>
        <taxon>Phaeosphaeriaceae</taxon>
        <taxon>Parastagonospora</taxon>
    </lineage>
</organism>
<dbReference type="AlphaFoldDB" id="A0A7U2FBD0"/>
<keyword evidence="2" id="KW-1185">Reference proteome</keyword>
<dbReference type="Proteomes" id="UP000663193">
    <property type="component" value="Chromosome 13"/>
</dbReference>